<dbReference type="Gene3D" id="1.10.510.10">
    <property type="entry name" value="Transferase(Phosphotransferase) domain 1"/>
    <property type="match status" value="1"/>
</dbReference>
<comment type="catalytic activity">
    <reaction evidence="8">
        <text>L-seryl-[protein] + ATP = O-phospho-L-seryl-[protein] + ADP + H(+)</text>
        <dbReference type="Rhea" id="RHEA:17989"/>
        <dbReference type="Rhea" id="RHEA-COMP:9863"/>
        <dbReference type="Rhea" id="RHEA-COMP:11604"/>
        <dbReference type="ChEBI" id="CHEBI:15378"/>
        <dbReference type="ChEBI" id="CHEBI:29999"/>
        <dbReference type="ChEBI" id="CHEBI:30616"/>
        <dbReference type="ChEBI" id="CHEBI:83421"/>
        <dbReference type="ChEBI" id="CHEBI:456216"/>
        <dbReference type="EC" id="2.7.11.1"/>
    </reaction>
</comment>
<keyword evidence="4 9" id="KW-0547">Nucleotide-binding</keyword>
<dbReference type="AlphaFoldDB" id="A0A2S7XYQ1"/>
<evidence type="ECO:0000256" key="5">
    <source>
        <dbReference type="ARBA" id="ARBA00022777"/>
    </source>
</evidence>
<dbReference type="InterPro" id="IPR017441">
    <property type="entry name" value="Protein_kinase_ATP_BS"/>
</dbReference>
<gene>
    <name evidence="11" type="ORF">BB8028_0001g10810</name>
</gene>
<dbReference type="PROSITE" id="PS00107">
    <property type="entry name" value="PROTEIN_KINASE_ATP"/>
    <property type="match status" value="1"/>
</dbReference>
<comment type="caution">
    <text evidence="11">The sequence shown here is derived from an EMBL/GenBank/DDBJ whole genome shotgun (WGS) entry which is preliminary data.</text>
</comment>
<organism evidence="11 12">
    <name type="scientific">Beauveria bassiana</name>
    <name type="common">White muscardine disease fungus</name>
    <name type="synonym">Tritirachium shiotae</name>
    <dbReference type="NCBI Taxonomy" id="176275"/>
    <lineage>
        <taxon>Eukaryota</taxon>
        <taxon>Fungi</taxon>
        <taxon>Dikarya</taxon>
        <taxon>Ascomycota</taxon>
        <taxon>Pezizomycotina</taxon>
        <taxon>Sordariomycetes</taxon>
        <taxon>Hypocreomycetidae</taxon>
        <taxon>Hypocreales</taxon>
        <taxon>Cordycipitaceae</taxon>
        <taxon>Beauveria</taxon>
    </lineage>
</organism>
<proteinExistence type="predicted"/>
<dbReference type="InterPro" id="IPR051334">
    <property type="entry name" value="SRPK"/>
</dbReference>
<comment type="catalytic activity">
    <reaction evidence="7">
        <text>L-threonyl-[protein] + ATP = O-phospho-L-threonyl-[protein] + ADP + H(+)</text>
        <dbReference type="Rhea" id="RHEA:46608"/>
        <dbReference type="Rhea" id="RHEA-COMP:11060"/>
        <dbReference type="Rhea" id="RHEA-COMP:11605"/>
        <dbReference type="ChEBI" id="CHEBI:15378"/>
        <dbReference type="ChEBI" id="CHEBI:30013"/>
        <dbReference type="ChEBI" id="CHEBI:30616"/>
        <dbReference type="ChEBI" id="CHEBI:61977"/>
        <dbReference type="ChEBI" id="CHEBI:456216"/>
        <dbReference type="EC" id="2.7.11.1"/>
    </reaction>
</comment>
<protein>
    <recommendedName>
        <fullName evidence="1">non-specific serine/threonine protein kinase</fullName>
        <ecNumber evidence="1">2.7.11.1</ecNumber>
    </recommendedName>
</protein>
<evidence type="ECO:0000259" key="10">
    <source>
        <dbReference type="PROSITE" id="PS50011"/>
    </source>
</evidence>
<evidence type="ECO:0000256" key="9">
    <source>
        <dbReference type="PROSITE-ProRule" id="PRU10141"/>
    </source>
</evidence>
<dbReference type="GO" id="GO:0005524">
    <property type="term" value="F:ATP binding"/>
    <property type="evidence" value="ECO:0007669"/>
    <property type="project" value="UniProtKB-UniRule"/>
</dbReference>
<evidence type="ECO:0000256" key="3">
    <source>
        <dbReference type="ARBA" id="ARBA00022679"/>
    </source>
</evidence>
<dbReference type="EC" id="2.7.11.1" evidence="1"/>
<feature type="binding site" evidence="9">
    <location>
        <position position="51"/>
    </location>
    <ligand>
        <name>ATP</name>
        <dbReference type="ChEBI" id="CHEBI:30616"/>
    </ligand>
</feature>
<dbReference type="PROSITE" id="PS50011">
    <property type="entry name" value="PROTEIN_KINASE_DOM"/>
    <property type="match status" value="1"/>
</dbReference>
<keyword evidence="5" id="KW-0418">Kinase</keyword>
<dbReference type="EMBL" id="JRHA01000001">
    <property type="protein sequence ID" value="PQK09010.1"/>
    <property type="molecule type" value="Genomic_DNA"/>
</dbReference>
<dbReference type="GO" id="GO:0004674">
    <property type="term" value="F:protein serine/threonine kinase activity"/>
    <property type="evidence" value="ECO:0007669"/>
    <property type="project" value="UniProtKB-KW"/>
</dbReference>
<evidence type="ECO:0000256" key="1">
    <source>
        <dbReference type="ARBA" id="ARBA00012513"/>
    </source>
</evidence>
<reference evidence="11 12" key="1">
    <citation type="submission" date="2016-07" db="EMBL/GenBank/DDBJ databases">
        <title>Comparative genomics of the entomopathogenic fungus Beauveria bassiana.</title>
        <authorList>
            <person name="Valero Jimenez C.A."/>
            <person name="Zwaan B.J."/>
            <person name="Van Kan J.A."/>
            <person name="Takken W."/>
            <person name="Debets A.J."/>
            <person name="Schoustra S.E."/>
            <person name="Koenraadt C.J."/>
        </authorList>
    </citation>
    <scope>NUCLEOTIDE SEQUENCE [LARGE SCALE GENOMIC DNA]</scope>
    <source>
        <strain evidence="11 12">ARSEF 8028</strain>
    </source>
</reference>
<name>A0A2S7XYQ1_BEABA</name>
<sequence length="162" mass="18102">MPTPTFRVTTPVQIGQVFADRYQVVGKLGFGATSTVWLAHDLCQDQHVALKVFIRSQALGDAVKNETSMYKRIEQHPSDHAGRNAIRTLVDSFQVSGPNGQHLVLAHPPLSDSLEVGIRRSSIKRLPPWGLRYVLKNILLALDYLHAECQIIHTDIKAVSHY</sequence>
<dbReference type="Pfam" id="PF00069">
    <property type="entry name" value="Pkinase"/>
    <property type="match status" value="1"/>
</dbReference>
<evidence type="ECO:0000256" key="7">
    <source>
        <dbReference type="ARBA" id="ARBA00047899"/>
    </source>
</evidence>
<keyword evidence="2" id="KW-0723">Serine/threonine-protein kinase</keyword>
<evidence type="ECO:0000256" key="4">
    <source>
        <dbReference type="ARBA" id="ARBA00022741"/>
    </source>
</evidence>
<dbReference type="GO" id="GO:0050684">
    <property type="term" value="P:regulation of mRNA processing"/>
    <property type="evidence" value="ECO:0007669"/>
    <property type="project" value="TreeGrafter"/>
</dbReference>
<evidence type="ECO:0000256" key="6">
    <source>
        <dbReference type="ARBA" id="ARBA00022840"/>
    </source>
</evidence>
<evidence type="ECO:0000256" key="8">
    <source>
        <dbReference type="ARBA" id="ARBA00048679"/>
    </source>
</evidence>
<dbReference type="PANTHER" id="PTHR47634">
    <property type="entry name" value="PROTEIN KINASE DOMAIN-CONTAINING PROTEIN-RELATED"/>
    <property type="match status" value="1"/>
</dbReference>
<keyword evidence="6 9" id="KW-0067">ATP-binding</keyword>
<dbReference type="PANTHER" id="PTHR47634:SF9">
    <property type="entry name" value="PROTEIN KINASE DOMAIN-CONTAINING PROTEIN-RELATED"/>
    <property type="match status" value="1"/>
</dbReference>
<evidence type="ECO:0000313" key="12">
    <source>
        <dbReference type="Proteomes" id="UP000237441"/>
    </source>
</evidence>
<keyword evidence="3" id="KW-0808">Transferase</keyword>
<evidence type="ECO:0000256" key="2">
    <source>
        <dbReference type="ARBA" id="ARBA00022527"/>
    </source>
</evidence>
<dbReference type="Gene3D" id="3.30.200.20">
    <property type="entry name" value="Phosphorylase Kinase, domain 1"/>
    <property type="match status" value="1"/>
</dbReference>
<dbReference type="GO" id="GO:0000245">
    <property type="term" value="P:spliceosomal complex assembly"/>
    <property type="evidence" value="ECO:0007669"/>
    <property type="project" value="TreeGrafter"/>
</dbReference>
<dbReference type="InterPro" id="IPR000719">
    <property type="entry name" value="Prot_kinase_dom"/>
</dbReference>
<dbReference type="Proteomes" id="UP000237441">
    <property type="component" value="Unassembled WGS sequence"/>
</dbReference>
<dbReference type="InterPro" id="IPR011009">
    <property type="entry name" value="Kinase-like_dom_sf"/>
</dbReference>
<evidence type="ECO:0000313" key="11">
    <source>
        <dbReference type="EMBL" id="PQK09010.1"/>
    </source>
</evidence>
<dbReference type="OrthoDB" id="4866881at2759"/>
<accession>A0A2S7XYQ1</accession>
<dbReference type="SUPFAM" id="SSF56112">
    <property type="entry name" value="Protein kinase-like (PK-like)"/>
    <property type="match status" value="1"/>
</dbReference>
<feature type="domain" description="Protein kinase" evidence="10">
    <location>
        <begin position="22"/>
        <end position="162"/>
    </location>
</feature>